<evidence type="ECO:0000313" key="5">
    <source>
        <dbReference type="EMBL" id="ODV74016.1"/>
    </source>
</evidence>
<dbReference type="Proteomes" id="UP000094389">
    <property type="component" value="Unassembled WGS sequence"/>
</dbReference>
<proteinExistence type="inferred from homology"/>
<dbReference type="EMBL" id="KV453929">
    <property type="protein sequence ID" value="ODV74016.1"/>
    <property type="molecule type" value="Genomic_DNA"/>
</dbReference>
<dbReference type="Proteomes" id="UP000038830">
    <property type="component" value="Unassembled WGS sequence"/>
</dbReference>
<evidence type="ECO:0000313" key="7">
    <source>
        <dbReference type="Proteomes" id="UP000094389"/>
    </source>
</evidence>
<name>A0A0H5CA15_CYBJN</name>
<reference evidence="6" key="2">
    <citation type="journal article" date="2015" name="J. Biotechnol.">
        <title>The structure of the Cyberlindnera jadinii genome and its relation to Candida utilis analyzed by the occurrence of single nucleotide polymorphisms.</title>
        <authorList>
            <person name="Rupp O."/>
            <person name="Brinkrolf K."/>
            <person name="Buerth C."/>
            <person name="Kunigo M."/>
            <person name="Schneider J."/>
            <person name="Jaenicke S."/>
            <person name="Goesmann A."/>
            <person name="Puehler A."/>
            <person name="Jaeger K.-E."/>
            <person name="Ernst J.F."/>
        </authorList>
    </citation>
    <scope>NUCLEOTIDE SEQUENCE [LARGE SCALE GENOMIC DNA]</scope>
    <source>
        <strain evidence="6">ATCC 18201 / CBS 1600 / BCRC 20928 / JCM 3617 / NBRC 0987 / NRRL Y-1542</strain>
    </source>
</reference>
<sequence length="910" mass="103895">MSQRKGLNVPQISRQSALDRIFSELERFLEIDEKSASSALQQLAGKVDPQAVEPVEAVSVVTDECFKYLDQIQRASLEKQKQQRESGDPEKVNLITISLHDMKFFTTLINVLIVQCVYPLLPKGVGIPLEQRRIKSFAKRLKLFQFSTVQGDLHPLMERIVSRFSSVFELGGDVKDLLIKGSGLTDILTLLMVLMVEDDPSWIEKFEVFESKCDAYDLFGIYTALLQTTRVVSYQQFISSRLNSVTINRPNGVSSLIDFIVGIREDEEINVENFGHVNKILMSKPREIPSVEYFQKLFSQLYNILVYVNRPVLVSVVVNFIRVLYSKNKRIVQDFLFKRIWSTWNPTPDKQQSGVLVSEKELNDSTNVLISLSKESEPEFLNDLFSQLILSLWSYYFYLKKNKLEYSSIVSNILVSFFTVTSNNTFLENIVLNLVNSHGDGWHFQTTLENKLTSIVKSSVLDDELTNYQILEDIDTGLDTVCELLKDLDNDIVRTQFLVVLNRWILKQGKMGTSLEEENPFIALIDLKFLERVNKEFKESITESPSDILQVIKNLLSVKFDTEADSQDVDSDDEDEEDTQTSHFTVLLELLSAIISETPPQALLKDEETLKQISQLLTQYNADKYCAALKQRIDDFLTGDHEVQQEDELTADKELFKKAINNMNDPLIPIRAHGMYLLRQLIMKKSKVLSLDFVLELHIVQLHDNEPFIYLNVIKSLNELVEFDKVGTVQFLVKTYLNKDETLDDRLKIGEVLMNFIDRQGELLTTGELVDSVIGATLTVINNFDEDEKLRMSAMSLLGESLRVNALGLNKFVKDALDCALGVLEMEKTDTMKRAAVVLIADLISFGGLDVVPRGYGAKLWRTLEYEDAKATDYLLVEQIQKVKSTIDELKKEKFTTTMPSTFNKLRISD</sequence>
<dbReference type="PANTHER" id="PTHR20959:SF1">
    <property type="entry name" value="TRANSPORT AND GOLGI ORGANIZATION PROTEIN 6 HOMOLOG"/>
    <property type="match status" value="1"/>
</dbReference>
<dbReference type="PANTHER" id="PTHR20959">
    <property type="entry name" value="TRANSPORT AND GOLGI ORGANIZATION PROTEIN 6 FAMILY MEMBER"/>
    <property type="match status" value="1"/>
</dbReference>
<dbReference type="OMA" id="QVATLIC"/>
<reference evidence="5 7" key="3">
    <citation type="journal article" date="2016" name="Proc. Natl. Acad. Sci. U.S.A.">
        <title>Comparative genomics of biotechnologically important yeasts.</title>
        <authorList>
            <person name="Riley R."/>
            <person name="Haridas S."/>
            <person name="Wolfe K.H."/>
            <person name="Lopes M.R."/>
            <person name="Hittinger C.T."/>
            <person name="Goeker M."/>
            <person name="Salamov A.A."/>
            <person name="Wisecaver J.H."/>
            <person name="Long T.M."/>
            <person name="Calvey C.H."/>
            <person name="Aerts A.L."/>
            <person name="Barry K.W."/>
            <person name="Choi C."/>
            <person name="Clum A."/>
            <person name="Coughlan A.Y."/>
            <person name="Deshpande S."/>
            <person name="Douglass A.P."/>
            <person name="Hanson S.J."/>
            <person name="Klenk H.-P."/>
            <person name="LaButti K.M."/>
            <person name="Lapidus A."/>
            <person name="Lindquist E.A."/>
            <person name="Lipzen A.M."/>
            <person name="Meier-Kolthoff J.P."/>
            <person name="Ohm R.A."/>
            <person name="Otillar R.P."/>
            <person name="Pangilinan J.L."/>
            <person name="Peng Y."/>
            <person name="Rokas A."/>
            <person name="Rosa C.A."/>
            <person name="Scheuner C."/>
            <person name="Sibirny A.A."/>
            <person name="Slot J.C."/>
            <person name="Stielow J.B."/>
            <person name="Sun H."/>
            <person name="Kurtzman C.P."/>
            <person name="Blackwell M."/>
            <person name="Grigoriev I.V."/>
            <person name="Jeffries T.W."/>
        </authorList>
    </citation>
    <scope>NUCLEOTIDE SEQUENCE [LARGE SCALE GENOMIC DNA]</scope>
    <source>
        <strain evidence="7">ATCC 18201 / CBS 1600 / BCRC 20928 / JCM 3617 / NBRC 0987 / NRRL Y-1542</strain>
        <strain evidence="5">NRRL Y-1542</strain>
    </source>
</reference>
<evidence type="ECO:0000313" key="6">
    <source>
        <dbReference type="Proteomes" id="UP000038830"/>
    </source>
</evidence>
<evidence type="ECO:0000259" key="2">
    <source>
        <dbReference type="Pfam" id="PF10363"/>
    </source>
</evidence>
<dbReference type="AlphaFoldDB" id="A0A0H5CA15"/>
<dbReference type="EMBL" id="CDQK01000007">
    <property type="protein sequence ID" value="CEP24962.1"/>
    <property type="molecule type" value="Genomic_DNA"/>
</dbReference>
<evidence type="ECO:0000259" key="3">
    <source>
        <dbReference type="Pfam" id="PF23565"/>
    </source>
</evidence>
<protein>
    <submittedName>
        <fullName evidence="4">Uncharacterized protein</fullName>
    </submittedName>
</protein>
<comment type="similarity">
    <text evidence="1">Belongs to the Tango6 family.</text>
</comment>
<dbReference type="Pfam" id="PF10363">
    <property type="entry name" value="RTP1_C1"/>
    <property type="match status" value="1"/>
</dbReference>
<keyword evidence="7" id="KW-1185">Reference proteome</keyword>
<feature type="domain" description="RNA polymerase II assembly factor Rtp1 C-terminal" evidence="2">
    <location>
        <begin position="656"/>
        <end position="763"/>
    </location>
</feature>
<dbReference type="InterPro" id="IPR011989">
    <property type="entry name" value="ARM-like"/>
</dbReference>
<gene>
    <name evidence="4" type="ORF">BN1211_5931</name>
    <name evidence="5" type="ORF">CYBJADRAFT_126311</name>
</gene>
<dbReference type="InterPro" id="IPR016024">
    <property type="entry name" value="ARM-type_fold"/>
</dbReference>
<dbReference type="InterPro" id="IPR057407">
    <property type="entry name" value="HEAT_TANGO6"/>
</dbReference>
<dbReference type="InterPro" id="IPR019451">
    <property type="entry name" value="Rtp1_C1"/>
</dbReference>
<dbReference type="SUPFAM" id="SSF48371">
    <property type="entry name" value="ARM repeat"/>
    <property type="match status" value="1"/>
</dbReference>
<organism evidence="4 6">
    <name type="scientific">Cyberlindnera jadinii (strain ATCC 18201 / CBS 1600 / BCRC 20928 / JCM 3617 / NBRC 0987 / NRRL Y-1542)</name>
    <name type="common">Torula yeast</name>
    <name type="synonym">Candida utilis</name>
    <dbReference type="NCBI Taxonomy" id="983966"/>
    <lineage>
        <taxon>Eukaryota</taxon>
        <taxon>Fungi</taxon>
        <taxon>Dikarya</taxon>
        <taxon>Ascomycota</taxon>
        <taxon>Saccharomycotina</taxon>
        <taxon>Saccharomycetes</taxon>
        <taxon>Phaffomycetales</taxon>
        <taxon>Phaffomycetaceae</taxon>
        <taxon>Cyberlindnera</taxon>
    </lineage>
</organism>
<dbReference type="Pfam" id="PF23565">
    <property type="entry name" value="ARM_TANGO6"/>
    <property type="match status" value="1"/>
</dbReference>
<dbReference type="OrthoDB" id="39591at2759"/>
<dbReference type="InterPro" id="IPR039600">
    <property type="entry name" value="TANGO6/Rtp1"/>
</dbReference>
<dbReference type="GO" id="GO:0009306">
    <property type="term" value="P:protein secretion"/>
    <property type="evidence" value="ECO:0007669"/>
    <property type="project" value="TreeGrafter"/>
</dbReference>
<accession>A0A1E4S3B1</accession>
<evidence type="ECO:0000256" key="1">
    <source>
        <dbReference type="ARBA" id="ARBA00005724"/>
    </source>
</evidence>
<feature type="domain" description="TANGO6 HEAT repeat" evidence="3">
    <location>
        <begin position="249"/>
        <end position="489"/>
    </location>
</feature>
<accession>A0A0H5CA15</accession>
<evidence type="ECO:0000313" key="4">
    <source>
        <dbReference type="EMBL" id="CEP24962.1"/>
    </source>
</evidence>
<reference evidence="4" key="1">
    <citation type="submission" date="2014-12" db="EMBL/GenBank/DDBJ databases">
        <authorList>
            <person name="Jaenicke S."/>
        </authorList>
    </citation>
    <scope>NUCLEOTIDE SEQUENCE [LARGE SCALE GENOMIC DNA]</scope>
    <source>
        <strain evidence="4">CBS1600</strain>
    </source>
</reference>
<dbReference type="Gene3D" id="1.25.10.10">
    <property type="entry name" value="Leucine-rich Repeat Variant"/>
    <property type="match status" value="1"/>
</dbReference>